<organism evidence="1 2">
    <name type="scientific">Kribbella italica</name>
    <dbReference type="NCBI Taxonomy" id="1540520"/>
    <lineage>
        <taxon>Bacteria</taxon>
        <taxon>Bacillati</taxon>
        <taxon>Actinomycetota</taxon>
        <taxon>Actinomycetes</taxon>
        <taxon>Propionibacteriales</taxon>
        <taxon>Kribbellaceae</taxon>
        <taxon>Kribbella</taxon>
    </lineage>
</organism>
<name>A0A7W9MTF0_9ACTN</name>
<proteinExistence type="predicted"/>
<dbReference type="AlphaFoldDB" id="A0A7W9MTF0"/>
<dbReference type="Gene3D" id="3.30.930.10">
    <property type="entry name" value="Bira Bifunctional Protein, Domain 2"/>
    <property type="match status" value="1"/>
</dbReference>
<gene>
    <name evidence="1" type="ORF">HDA39_002338</name>
</gene>
<dbReference type="InterPro" id="IPR045864">
    <property type="entry name" value="aa-tRNA-synth_II/BPL/LPL"/>
</dbReference>
<evidence type="ECO:0000313" key="1">
    <source>
        <dbReference type="EMBL" id="MBB5835604.1"/>
    </source>
</evidence>
<dbReference type="EMBL" id="JACHMY010000001">
    <property type="protein sequence ID" value="MBB5835604.1"/>
    <property type="molecule type" value="Genomic_DNA"/>
</dbReference>
<sequence>MQLFSGPVDDAATDLAVATALVRRASRGEVTDAIRICRPAEPVLVFGRRDTRHPGFRAAVQAGCDSGFQPLIRAVGGRPVAYTSEAVVVDHVRHDLRATADHQRRFGTFGDQYAGVLRDLGVDARVGEVPGEYCPGAQSINARGAVKLVGTAQRVVQHAWLFSTLTVVGDDDRIRSLLTEVYAHLELPLDPTTVGSLTTERPDLTAAAVEQHFHAAFAAGTTPSALDRPTLELAATYAPDHRV</sequence>
<evidence type="ECO:0000313" key="2">
    <source>
        <dbReference type="Proteomes" id="UP000549971"/>
    </source>
</evidence>
<keyword evidence="1" id="KW-0436">Ligase</keyword>
<dbReference type="SUPFAM" id="SSF55681">
    <property type="entry name" value="Class II aaRS and biotin synthetases"/>
    <property type="match status" value="1"/>
</dbReference>
<keyword evidence="2" id="KW-1185">Reference proteome</keyword>
<comment type="caution">
    <text evidence="1">The sequence shown here is derived from an EMBL/GenBank/DDBJ whole genome shotgun (WGS) entry which is preliminary data.</text>
</comment>
<reference evidence="1 2" key="1">
    <citation type="submission" date="2020-08" db="EMBL/GenBank/DDBJ databases">
        <title>Sequencing the genomes of 1000 actinobacteria strains.</title>
        <authorList>
            <person name="Klenk H.-P."/>
        </authorList>
    </citation>
    <scope>NUCLEOTIDE SEQUENCE [LARGE SCALE GENOMIC DNA]</scope>
    <source>
        <strain evidence="1 2">DSM 28967</strain>
    </source>
</reference>
<protein>
    <submittedName>
        <fullName evidence="1">Lipoate-protein ligase A</fullName>
    </submittedName>
</protein>
<dbReference type="Proteomes" id="UP000549971">
    <property type="component" value="Unassembled WGS sequence"/>
</dbReference>
<dbReference type="GO" id="GO:0016874">
    <property type="term" value="F:ligase activity"/>
    <property type="evidence" value="ECO:0007669"/>
    <property type="project" value="UniProtKB-KW"/>
</dbReference>
<dbReference type="RefSeq" id="WP_184795231.1">
    <property type="nucleotide sequence ID" value="NZ_JACHMY010000001.1"/>
</dbReference>
<accession>A0A7W9MTF0</accession>